<dbReference type="PROSITE" id="PS51000">
    <property type="entry name" value="HTH_DEOR_2"/>
    <property type="match status" value="1"/>
</dbReference>
<protein>
    <submittedName>
        <fullName evidence="4">Transcriptional regulator, DeoR family</fullName>
    </submittedName>
</protein>
<name>W1X9I1_9ZZZZ</name>
<reference evidence="4" key="1">
    <citation type="submission" date="2013-12" db="EMBL/GenBank/DDBJ databases">
        <title>A Varibaculum cambriense genome reconstructed from a premature infant gut community with otherwise low bacterial novelty that shifts toward anaerobic metabolism during the third week of life.</title>
        <authorList>
            <person name="Brown C.T."/>
            <person name="Sharon I."/>
            <person name="Thomas B.C."/>
            <person name="Castelle C.J."/>
            <person name="Morowitz M.J."/>
            <person name="Banfield J.F."/>
        </authorList>
    </citation>
    <scope>NUCLEOTIDE SEQUENCE</scope>
</reference>
<keyword evidence="1" id="KW-0805">Transcription regulation</keyword>
<proteinExistence type="predicted"/>
<feature type="domain" description="HTH deoR-type" evidence="3">
    <location>
        <begin position="1"/>
        <end position="24"/>
    </location>
</feature>
<dbReference type="SUPFAM" id="SSF46785">
    <property type="entry name" value="Winged helix' DNA-binding domain"/>
    <property type="match status" value="1"/>
</dbReference>
<evidence type="ECO:0000256" key="2">
    <source>
        <dbReference type="ARBA" id="ARBA00023163"/>
    </source>
</evidence>
<dbReference type="InterPro" id="IPR036390">
    <property type="entry name" value="WH_DNA-bd_sf"/>
</dbReference>
<evidence type="ECO:0000256" key="1">
    <source>
        <dbReference type="ARBA" id="ARBA00023015"/>
    </source>
</evidence>
<dbReference type="InterPro" id="IPR001034">
    <property type="entry name" value="DeoR_HTH"/>
</dbReference>
<dbReference type="EMBL" id="AZMM01017183">
    <property type="protein sequence ID" value="ETJ26918.1"/>
    <property type="molecule type" value="Genomic_DNA"/>
</dbReference>
<sequence>TIRKDLSYLETKGLLIKSHGGAILKQNAIELSYNTRENLFYL</sequence>
<evidence type="ECO:0000259" key="3">
    <source>
        <dbReference type="PROSITE" id="PS51000"/>
    </source>
</evidence>
<accession>W1X9I1</accession>
<comment type="caution">
    <text evidence="4">The sequence shown here is derived from an EMBL/GenBank/DDBJ whole genome shotgun (WGS) entry which is preliminary data.</text>
</comment>
<organism evidence="4">
    <name type="scientific">human gut metagenome</name>
    <dbReference type="NCBI Taxonomy" id="408170"/>
    <lineage>
        <taxon>unclassified sequences</taxon>
        <taxon>metagenomes</taxon>
        <taxon>organismal metagenomes</taxon>
    </lineage>
</organism>
<gene>
    <name evidence="4" type="ORF">Q604_UNBC17183G0002</name>
</gene>
<keyword evidence="2" id="KW-0804">Transcription</keyword>
<dbReference type="GO" id="GO:0003700">
    <property type="term" value="F:DNA-binding transcription factor activity"/>
    <property type="evidence" value="ECO:0007669"/>
    <property type="project" value="InterPro"/>
</dbReference>
<feature type="non-terminal residue" evidence="4">
    <location>
        <position position="1"/>
    </location>
</feature>
<evidence type="ECO:0000313" key="4">
    <source>
        <dbReference type="EMBL" id="ETJ26918.1"/>
    </source>
</evidence>
<dbReference type="Pfam" id="PF08220">
    <property type="entry name" value="HTH_DeoR"/>
    <property type="match status" value="1"/>
</dbReference>
<dbReference type="AlphaFoldDB" id="W1X9I1"/>